<protein>
    <submittedName>
        <fullName evidence="1">Uncharacterized protein</fullName>
    </submittedName>
</protein>
<dbReference type="RefSeq" id="WP_151989721.1">
    <property type="nucleotide sequence ID" value="NZ_LR701515.1"/>
</dbReference>
<evidence type="ECO:0000313" key="1">
    <source>
        <dbReference type="EMBL" id="VVS98136.1"/>
    </source>
</evidence>
<name>A0A5E7XV68_9SPHN</name>
<evidence type="ECO:0000313" key="2">
    <source>
        <dbReference type="Proteomes" id="UP000326857"/>
    </source>
</evidence>
<proteinExistence type="predicted"/>
<dbReference type="EMBL" id="CABVLI010000015">
    <property type="protein sequence ID" value="VVS98136.1"/>
    <property type="molecule type" value="Genomic_DNA"/>
</dbReference>
<dbReference type="Proteomes" id="UP000326857">
    <property type="component" value="Unassembled WGS sequence"/>
</dbReference>
<organism evidence="1 2">
    <name type="scientific">Sphingomonas aurantiaca</name>
    <dbReference type="NCBI Taxonomy" id="185949"/>
    <lineage>
        <taxon>Bacteria</taxon>
        <taxon>Pseudomonadati</taxon>
        <taxon>Pseudomonadota</taxon>
        <taxon>Alphaproteobacteria</taxon>
        <taxon>Sphingomonadales</taxon>
        <taxon>Sphingomonadaceae</taxon>
        <taxon>Sphingomonas</taxon>
    </lineage>
</organism>
<sequence>MSLRRKLRTASHLTWADRRLIVEAIAALLVARLRSLLPFRVLARHMGAIVAPHSRYPPPAPLSSAQADRVFAIR</sequence>
<gene>
    <name evidence="1" type="ORF">SPHINGO391_220004</name>
</gene>
<dbReference type="AlphaFoldDB" id="A0A5E7XV68"/>
<reference evidence="1 2" key="1">
    <citation type="submission" date="2019-09" db="EMBL/GenBank/DDBJ databases">
        <authorList>
            <person name="Dittami M. S."/>
        </authorList>
    </citation>
    <scope>NUCLEOTIDE SEQUENCE [LARGE SCALE GENOMIC DNA]</scope>
    <source>
        <strain evidence="1">SPHINGO391</strain>
    </source>
</reference>
<accession>A0A5E7XV68</accession>